<keyword evidence="3" id="KW-1185">Reference proteome</keyword>
<protein>
    <submittedName>
        <fullName evidence="2">Zinc dependent phospholipase C family protein</fullName>
    </submittedName>
</protein>
<evidence type="ECO:0000259" key="1">
    <source>
        <dbReference type="Pfam" id="PF00882"/>
    </source>
</evidence>
<name>A0A923RI36_9BACI</name>
<comment type="caution">
    <text evidence="2">The sequence shown here is derived from an EMBL/GenBank/DDBJ whole genome shotgun (WGS) entry which is preliminary data.</text>
</comment>
<dbReference type="Proteomes" id="UP000637359">
    <property type="component" value="Unassembled WGS sequence"/>
</dbReference>
<dbReference type="RefSeq" id="WP_186869200.1">
    <property type="nucleotide sequence ID" value="NZ_JACOOL010000004.1"/>
</dbReference>
<proteinExistence type="predicted"/>
<dbReference type="Pfam" id="PF00882">
    <property type="entry name" value="Zn_dep_PLPC"/>
    <property type="match status" value="1"/>
</dbReference>
<dbReference type="InterPro" id="IPR029002">
    <property type="entry name" value="PLPC/GPLD1"/>
</dbReference>
<gene>
    <name evidence="2" type="ORF">H8S33_06585</name>
</gene>
<reference evidence="2" key="1">
    <citation type="submission" date="2020-08" db="EMBL/GenBank/DDBJ databases">
        <title>Genome public.</title>
        <authorList>
            <person name="Liu C."/>
            <person name="Sun Q."/>
        </authorList>
    </citation>
    <scope>NUCLEOTIDE SEQUENCE</scope>
    <source>
        <strain evidence="2">BX22</strain>
    </source>
</reference>
<organism evidence="2 3">
    <name type="scientific">Ornithinibacillus hominis</name>
    <dbReference type="NCBI Taxonomy" id="2763055"/>
    <lineage>
        <taxon>Bacteria</taxon>
        <taxon>Bacillati</taxon>
        <taxon>Bacillota</taxon>
        <taxon>Bacilli</taxon>
        <taxon>Bacillales</taxon>
        <taxon>Bacillaceae</taxon>
        <taxon>Ornithinibacillus</taxon>
    </lineage>
</organism>
<evidence type="ECO:0000313" key="2">
    <source>
        <dbReference type="EMBL" id="MBC5636488.1"/>
    </source>
</evidence>
<accession>A0A923RI36</accession>
<feature type="domain" description="Phospholipase C/D" evidence="1">
    <location>
        <begin position="6"/>
        <end position="84"/>
    </location>
</feature>
<sequence length="200" mass="23322">MGSRIMHFIIAKRIAEEIGINNQMAFLLGGVAPDAVYPKNKSHFLKGSEKDYSTTIEIDTFLQKYPERTDYVLGYYTHLIADDVWMNGFYFSWLKNRMDQDQTLLEQYHGDFRLLNAKLLQQYSISASMLDNLTLEHIHDLEEVKVSDVENFIPYLKGDMDYPQEHVDAELNVFTFLQMVGYVETCIERGVLKLQELEKC</sequence>
<dbReference type="AlphaFoldDB" id="A0A923RI36"/>
<dbReference type="EMBL" id="JACOOL010000004">
    <property type="protein sequence ID" value="MBC5636488.1"/>
    <property type="molecule type" value="Genomic_DNA"/>
</dbReference>
<evidence type="ECO:0000313" key="3">
    <source>
        <dbReference type="Proteomes" id="UP000637359"/>
    </source>
</evidence>